<keyword evidence="6 7" id="KW-0472">Membrane</keyword>
<feature type="transmembrane region" description="Helical" evidence="7">
    <location>
        <begin position="51"/>
        <end position="75"/>
    </location>
</feature>
<proteinExistence type="inferred from homology"/>
<dbReference type="GO" id="GO:0015093">
    <property type="term" value="F:ferrous iron transmembrane transporter activity"/>
    <property type="evidence" value="ECO:0007669"/>
    <property type="project" value="TreeGrafter"/>
</dbReference>
<accession>A0A0X8HU00</accession>
<dbReference type="STRING" id="45286.A0A0X8HU00"/>
<comment type="similarity">
    <text evidence="2">Belongs to the oxidase-dependent Fe transporter (OFeT) (TC 9.A.10.1) family.</text>
</comment>
<feature type="transmembrane region" description="Helical" evidence="7">
    <location>
        <begin position="144"/>
        <end position="167"/>
    </location>
</feature>
<evidence type="ECO:0000256" key="6">
    <source>
        <dbReference type="ARBA" id="ARBA00023136"/>
    </source>
</evidence>
<dbReference type="GO" id="GO:0033573">
    <property type="term" value="C:high-affinity iron permease complex"/>
    <property type="evidence" value="ECO:0007669"/>
    <property type="project" value="InterPro"/>
</dbReference>
<sequence length="366" mass="41151">MANKVFNVAVFFVCFRECLEAAIIVSVLLSFVDRTVSKENVSLRRRLKKQLWLGVALGLLICLAIGGATIGVYYRYQNDIYGPYEDIWESVFAFIASIMISMMGIPMLRISKMKAKWRLKFAQALVEGHKEKGRWKLGHFVKRYALFMLPFVTVLREGLEAVVFVAGVGAAGDVEATSYPLPVVVGLLAGAAIGMFLYYGATRSSMQIFLVCSTCLLYLIAAGLFSRGAWYIETYKFNTASGGDASENGSGNGSYNILRSVYHVNCCNPEMNDGWGIFNAIFGWQNTGYLSSILCYIFYWVALIVIVSLMIFEEKRGHLPFTQKRLSDLNPFRIFKRKQISKDEEEILFAKAKNVNFNREGHLTTT</sequence>
<dbReference type="RefSeq" id="XP_017988802.1">
    <property type="nucleotide sequence ID" value="XM_018133072.1"/>
</dbReference>
<dbReference type="EMBL" id="CP014246">
    <property type="protein sequence ID" value="AMD21806.1"/>
    <property type="molecule type" value="Genomic_DNA"/>
</dbReference>
<evidence type="ECO:0000256" key="1">
    <source>
        <dbReference type="ARBA" id="ARBA00004141"/>
    </source>
</evidence>
<feature type="transmembrane region" description="Helical" evidence="7">
    <location>
        <begin position="179"/>
        <end position="201"/>
    </location>
</feature>
<keyword evidence="3" id="KW-0410">Iron transport</keyword>
<protein>
    <submittedName>
        <fullName evidence="8">HFL050Wp</fullName>
    </submittedName>
</protein>
<reference evidence="8 9" key="1">
    <citation type="submission" date="2016-01" db="EMBL/GenBank/DDBJ databases">
        <title>Genome sequence of the yeast Holleya sinecauda.</title>
        <authorList>
            <person name="Dietrich F.S."/>
        </authorList>
    </citation>
    <scope>NUCLEOTIDE SEQUENCE [LARGE SCALE GENOMIC DNA]</scope>
    <source>
        <strain evidence="8 9">ATCC 58844</strain>
    </source>
</reference>
<gene>
    <name evidence="8" type="ORF">AW171_hschr63781</name>
</gene>
<dbReference type="OrthoDB" id="4364at2759"/>
<keyword evidence="4 7" id="KW-0812">Transmembrane</keyword>
<evidence type="ECO:0000313" key="8">
    <source>
        <dbReference type="EMBL" id="AMD21806.1"/>
    </source>
</evidence>
<evidence type="ECO:0000256" key="4">
    <source>
        <dbReference type="ARBA" id="ARBA00022692"/>
    </source>
</evidence>
<evidence type="ECO:0000256" key="2">
    <source>
        <dbReference type="ARBA" id="ARBA00008333"/>
    </source>
</evidence>
<feature type="transmembrane region" description="Helical" evidence="7">
    <location>
        <begin position="6"/>
        <end position="31"/>
    </location>
</feature>
<feature type="transmembrane region" description="Helical" evidence="7">
    <location>
        <begin position="208"/>
        <end position="232"/>
    </location>
</feature>
<keyword evidence="5 7" id="KW-1133">Transmembrane helix</keyword>
<dbReference type="InterPro" id="IPR004923">
    <property type="entry name" value="FTR1/Fip1/EfeU"/>
</dbReference>
<dbReference type="GeneID" id="28725115"/>
<feature type="transmembrane region" description="Helical" evidence="7">
    <location>
        <begin position="289"/>
        <end position="312"/>
    </location>
</feature>
<organism evidence="8 9">
    <name type="scientific">Eremothecium sinecaudum</name>
    <dbReference type="NCBI Taxonomy" id="45286"/>
    <lineage>
        <taxon>Eukaryota</taxon>
        <taxon>Fungi</taxon>
        <taxon>Dikarya</taxon>
        <taxon>Ascomycota</taxon>
        <taxon>Saccharomycotina</taxon>
        <taxon>Saccharomycetes</taxon>
        <taxon>Saccharomycetales</taxon>
        <taxon>Saccharomycetaceae</taxon>
        <taxon>Eremothecium</taxon>
    </lineage>
</organism>
<dbReference type="AlphaFoldDB" id="A0A0X8HU00"/>
<evidence type="ECO:0000313" key="9">
    <source>
        <dbReference type="Proteomes" id="UP000243052"/>
    </source>
</evidence>
<comment type="subcellular location">
    <subcellularLocation>
        <location evidence="1">Membrane</location>
        <topology evidence="1">Multi-pass membrane protein</topology>
    </subcellularLocation>
</comment>
<feature type="transmembrane region" description="Helical" evidence="7">
    <location>
        <begin position="87"/>
        <end position="108"/>
    </location>
</feature>
<keyword evidence="3" id="KW-0408">Iron</keyword>
<dbReference type="Pfam" id="PF03239">
    <property type="entry name" value="FTR1"/>
    <property type="match status" value="1"/>
</dbReference>
<keyword evidence="3" id="KW-0406">Ion transport</keyword>
<keyword evidence="9" id="KW-1185">Reference proteome</keyword>
<dbReference type="PANTHER" id="PTHR31632">
    <property type="entry name" value="IRON TRANSPORTER FTH1"/>
    <property type="match status" value="1"/>
</dbReference>
<dbReference type="Proteomes" id="UP000243052">
    <property type="component" value="Chromosome vi"/>
</dbReference>
<evidence type="ECO:0000256" key="7">
    <source>
        <dbReference type="SAM" id="Phobius"/>
    </source>
</evidence>
<dbReference type="PANTHER" id="PTHR31632:SF2">
    <property type="entry name" value="PLASMA MEMBRANE IRON PERMEASE"/>
    <property type="match status" value="1"/>
</dbReference>
<evidence type="ECO:0000256" key="3">
    <source>
        <dbReference type="ARBA" id="ARBA00022496"/>
    </source>
</evidence>
<evidence type="ECO:0000256" key="5">
    <source>
        <dbReference type="ARBA" id="ARBA00022989"/>
    </source>
</evidence>
<keyword evidence="3" id="KW-0813">Transport</keyword>
<name>A0A0X8HU00_9SACH</name>